<dbReference type="Proteomes" id="UP000011688">
    <property type="component" value="Unassembled WGS sequence"/>
</dbReference>
<sequence length="76" mass="8630">MRTSLIHHHLPRLTEHGLLEYDRRSGDVTSTATFESMRDEIRRVRTLDDGPVPDEEPLDSVLYAEPLTEGSPTPSE</sequence>
<evidence type="ECO:0000259" key="2">
    <source>
        <dbReference type="Pfam" id="PF24035"/>
    </source>
</evidence>
<dbReference type="Pfam" id="PF24035">
    <property type="entry name" value="DUF7344"/>
    <property type="match status" value="1"/>
</dbReference>
<dbReference type="EMBL" id="AOIB01000040">
    <property type="protein sequence ID" value="ELY53809.1"/>
    <property type="molecule type" value="Genomic_DNA"/>
</dbReference>
<reference evidence="3 4" key="1">
    <citation type="journal article" date="2014" name="PLoS Genet.">
        <title>Phylogenetically driven sequencing of extremely halophilic archaea reveals strategies for static and dynamic osmo-response.</title>
        <authorList>
            <person name="Becker E.A."/>
            <person name="Seitzer P.M."/>
            <person name="Tritt A."/>
            <person name="Larsen D."/>
            <person name="Krusor M."/>
            <person name="Yao A.I."/>
            <person name="Wu D."/>
            <person name="Madern D."/>
            <person name="Eisen J.A."/>
            <person name="Darling A.E."/>
            <person name="Facciotti M.T."/>
        </authorList>
    </citation>
    <scope>NUCLEOTIDE SEQUENCE [LARGE SCALE GENOMIC DNA]</scope>
    <source>
        <strain evidence="3 4">DSM 10524</strain>
    </source>
</reference>
<proteinExistence type="predicted"/>
<evidence type="ECO:0000313" key="4">
    <source>
        <dbReference type="Proteomes" id="UP000011688"/>
    </source>
</evidence>
<dbReference type="AlphaFoldDB" id="L9WWC9"/>
<evidence type="ECO:0000313" key="3">
    <source>
        <dbReference type="EMBL" id="ELY53809.1"/>
    </source>
</evidence>
<protein>
    <recommendedName>
        <fullName evidence="2">DUF7344 domain-containing protein</fullName>
    </recommendedName>
</protein>
<comment type="caution">
    <text evidence="3">The sequence shown here is derived from an EMBL/GenBank/DDBJ whole genome shotgun (WGS) entry which is preliminary data.</text>
</comment>
<name>L9WWC9_9EURY</name>
<gene>
    <name evidence="3" type="ORF">C491_20911</name>
</gene>
<feature type="domain" description="DUF7344" evidence="2">
    <location>
        <begin position="2"/>
        <end position="29"/>
    </location>
</feature>
<dbReference type="OrthoDB" id="241828at2157"/>
<keyword evidence="4" id="KW-1185">Reference proteome</keyword>
<evidence type="ECO:0000256" key="1">
    <source>
        <dbReference type="SAM" id="MobiDB-lite"/>
    </source>
</evidence>
<feature type="region of interest" description="Disordered" evidence="1">
    <location>
        <begin position="47"/>
        <end position="76"/>
    </location>
</feature>
<dbReference type="RefSeq" id="WP_005559786.1">
    <property type="nucleotide sequence ID" value="NZ_AOIB01000040.1"/>
</dbReference>
<dbReference type="InterPro" id="IPR055768">
    <property type="entry name" value="DUF7344"/>
</dbReference>
<accession>L9WWC9</accession>
<organism evidence="3 4">
    <name type="scientific">Natronococcus amylolyticus DSM 10524</name>
    <dbReference type="NCBI Taxonomy" id="1227497"/>
    <lineage>
        <taxon>Archaea</taxon>
        <taxon>Methanobacteriati</taxon>
        <taxon>Methanobacteriota</taxon>
        <taxon>Stenosarchaea group</taxon>
        <taxon>Halobacteria</taxon>
        <taxon>Halobacteriales</taxon>
        <taxon>Natrialbaceae</taxon>
        <taxon>Natronococcus</taxon>
    </lineage>
</organism>
<dbReference type="eggNOG" id="arCOG03828">
    <property type="taxonomic scope" value="Archaea"/>
</dbReference>